<organism evidence="14 15">
    <name type="scientific">Variovorax boronicumulans</name>
    <dbReference type="NCBI Taxonomy" id="436515"/>
    <lineage>
        <taxon>Bacteria</taxon>
        <taxon>Pseudomonadati</taxon>
        <taxon>Pseudomonadota</taxon>
        <taxon>Betaproteobacteria</taxon>
        <taxon>Burkholderiales</taxon>
        <taxon>Comamonadaceae</taxon>
        <taxon>Variovorax</taxon>
    </lineage>
</organism>
<dbReference type="AlphaFoldDB" id="A0AAW8CZA9"/>
<dbReference type="Pfam" id="PF00672">
    <property type="entry name" value="HAMP"/>
    <property type="match status" value="1"/>
</dbReference>
<evidence type="ECO:0000256" key="3">
    <source>
        <dbReference type="ARBA" id="ARBA00012438"/>
    </source>
</evidence>
<dbReference type="Pfam" id="PF02518">
    <property type="entry name" value="HATPase_c"/>
    <property type="match status" value="1"/>
</dbReference>
<keyword evidence="9" id="KW-0902">Two-component regulatory system</keyword>
<evidence type="ECO:0000259" key="12">
    <source>
        <dbReference type="PROSITE" id="PS50109"/>
    </source>
</evidence>
<comment type="catalytic activity">
    <reaction evidence="1">
        <text>ATP + protein L-histidine = ADP + protein N-phospho-L-histidine.</text>
        <dbReference type="EC" id="2.7.13.3"/>
    </reaction>
</comment>
<dbReference type="FunFam" id="3.30.565.10:FF:000006">
    <property type="entry name" value="Sensor histidine kinase WalK"/>
    <property type="match status" value="1"/>
</dbReference>
<keyword evidence="7 14" id="KW-0418">Kinase</keyword>
<dbReference type="GO" id="GO:0000155">
    <property type="term" value="F:phosphorelay sensor kinase activity"/>
    <property type="evidence" value="ECO:0007669"/>
    <property type="project" value="InterPro"/>
</dbReference>
<name>A0AAW8CZA9_9BURK</name>
<dbReference type="Pfam" id="PF08521">
    <property type="entry name" value="2CSK_N"/>
    <property type="match status" value="1"/>
</dbReference>
<evidence type="ECO:0000256" key="6">
    <source>
        <dbReference type="ARBA" id="ARBA00022692"/>
    </source>
</evidence>
<dbReference type="InterPro" id="IPR036890">
    <property type="entry name" value="HATPase_C_sf"/>
</dbReference>
<dbReference type="Proteomes" id="UP001242045">
    <property type="component" value="Unassembled WGS sequence"/>
</dbReference>
<dbReference type="CDD" id="cd00075">
    <property type="entry name" value="HATPase"/>
    <property type="match status" value="1"/>
</dbReference>
<dbReference type="PRINTS" id="PR00344">
    <property type="entry name" value="BCTRLSENSOR"/>
</dbReference>
<keyword evidence="6 11" id="KW-0812">Transmembrane</keyword>
<evidence type="ECO:0000313" key="14">
    <source>
        <dbReference type="EMBL" id="MDP9895552.1"/>
    </source>
</evidence>
<dbReference type="InterPro" id="IPR004358">
    <property type="entry name" value="Sig_transdc_His_kin-like_C"/>
</dbReference>
<evidence type="ECO:0000256" key="4">
    <source>
        <dbReference type="ARBA" id="ARBA00022553"/>
    </source>
</evidence>
<dbReference type="InterPro" id="IPR036097">
    <property type="entry name" value="HisK_dim/P_sf"/>
</dbReference>
<evidence type="ECO:0000256" key="8">
    <source>
        <dbReference type="ARBA" id="ARBA00022989"/>
    </source>
</evidence>
<dbReference type="RefSeq" id="WP_307686188.1">
    <property type="nucleotide sequence ID" value="NZ_JAUSRD010000013.1"/>
</dbReference>
<dbReference type="EC" id="2.7.13.3" evidence="3"/>
<dbReference type="InterPro" id="IPR005467">
    <property type="entry name" value="His_kinase_dom"/>
</dbReference>
<feature type="domain" description="Histidine kinase" evidence="12">
    <location>
        <begin position="258"/>
        <end position="479"/>
    </location>
</feature>
<dbReference type="InterPro" id="IPR003661">
    <property type="entry name" value="HisK_dim/P_dom"/>
</dbReference>
<dbReference type="PROSITE" id="PS50109">
    <property type="entry name" value="HIS_KIN"/>
    <property type="match status" value="1"/>
</dbReference>
<dbReference type="SMART" id="SM00388">
    <property type="entry name" value="HisKA"/>
    <property type="match status" value="1"/>
</dbReference>
<dbReference type="InterPro" id="IPR003660">
    <property type="entry name" value="HAMP_dom"/>
</dbReference>
<sequence>MLSLRKRLALAHVGVIVVVMAMAAFGAYLVFSRNVHRELDAALLALAETEMGMLLAASDGSPVTVHEAPPGPGAPSFVRLDRLVQIVDARGGVVARSANLGEAQLPLPPVLRDRLAAGETVFETLDGFGEEPTRMVSVPVPAPKGAKGSGRPSLLAVQVAGSLDDVNRTVAMASVLFLILGGSLLLALGAAGALITRRAFGAIDDVVRQAHRIGDANLGERLPHPGSRDEIGRLVDTLNAMLGRIEHGMEAQRRFTADASHELRSPLSRLRTELELALRRPREPAAYVETLHSSLEEVESLTLLVEELLVLARLDAGQERDAAETVSLNALAEEAVRRLEPLARERQLTLLLEPAPPVAARVARGAASLALANLLDNALKFSPAGTEVRVRLRADAEAGEAGEAVISVSDHGSGIRGDDLPHLFERFYRGAGARSEATPGLGLGLALSQAVVHAHGGRIEASNEAGGGARFDMHLPLAH</sequence>
<dbReference type="Gene3D" id="3.30.565.10">
    <property type="entry name" value="Histidine kinase-like ATPase, C-terminal domain"/>
    <property type="match status" value="1"/>
</dbReference>
<dbReference type="PANTHER" id="PTHR45436">
    <property type="entry name" value="SENSOR HISTIDINE KINASE YKOH"/>
    <property type="match status" value="1"/>
</dbReference>
<evidence type="ECO:0000313" key="15">
    <source>
        <dbReference type="Proteomes" id="UP001242045"/>
    </source>
</evidence>
<reference evidence="14" key="1">
    <citation type="submission" date="2023-07" db="EMBL/GenBank/DDBJ databases">
        <title>Sorghum-associated microbial communities from plants grown in Nebraska, USA.</title>
        <authorList>
            <person name="Schachtman D."/>
        </authorList>
    </citation>
    <scope>NUCLEOTIDE SEQUENCE</scope>
    <source>
        <strain evidence="14">DS3754</strain>
    </source>
</reference>
<feature type="domain" description="HAMP" evidence="13">
    <location>
        <begin position="197"/>
        <end position="250"/>
    </location>
</feature>
<dbReference type="InterPro" id="IPR013727">
    <property type="entry name" value="2CSK_N"/>
</dbReference>
<evidence type="ECO:0000256" key="2">
    <source>
        <dbReference type="ARBA" id="ARBA00004429"/>
    </source>
</evidence>
<keyword evidence="10 11" id="KW-0472">Membrane</keyword>
<dbReference type="SUPFAM" id="SSF158472">
    <property type="entry name" value="HAMP domain-like"/>
    <property type="match status" value="1"/>
</dbReference>
<feature type="transmembrane region" description="Helical" evidence="11">
    <location>
        <begin position="170"/>
        <end position="195"/>
    </location>
</feature>
<dbReference type="InterPro" id="IPR050428">
    <property type="entry name" value="TCS_sensor_his_kinase"/>
</dbReference>
<dbReference type="SMART" id="SM00304">
    <property type="entry name" value="HAMP"/>
    <property type="match status" value="1"/>
</dbReference>
<dbReference type="SMART" id="SM00387">
    <property type="entry name" value="HATPase_c"/>
    <property type="match status" value="1"/>
</dbReference>
<evidence type="ECO:0000256" key="11">
    <source>
        <dbReference type="SAM" id="Phobius"/>
    </source>
</evidence>
<dbReference type="SUPFAM" id="SSF47384">
    <property type="entry name" value="Homodimeric domain of signal transducing histidine kinase"/>
    <property type="match status" value="1"/>
</dbReference>
<dbReference type="Pfam" id="PF00512">
    <property type="entry name" value="HisKA"/>
    <property type="match status" value="1"/>
</dbReference>
<comment type="subcellular location">
    <subcellularLocation>
        <location evidence="2">Cell inner membrane</location>
        <topology evidence="2">Multi-pass membrane protein</topology>
    </subcellularLocation>
</comment>
<dbReference type="SUPFAM" id="SSF55874">
    <property type="entry name" value="ATPase domain of HSP90 chaperone/DNA topoisomerase II/histidine kinase"/>
    <property type="match status" value="1"/>
</dbReference>
<dbReference type="PANTHER" id="PTHR45436:SF5">
    <property type="entry name" value="SENSOR HISTIDINE KINASE TRCS"/>
    <property type="match status" value="1"/>
</dbReference>
<dbReference type="EMBL" id="JAUSRD010000013">
    <property type="protein sequence ID" value="MDP9895552.1"/>
    <property type="molecule type" value="Genomic_DNA"/>
</dbReference>
<evidence type="ECO:0000256" key="5">
    <source>
        <dbReference type="ARBA" id="ARBA00022679"/>
    </source>
</evidence>
<keyword evidence="4" id="KW-0597">Phosphoprotein</keyword>
<keyword evidence="8 11" id="KW-1133">Transmembrane helix</keyword>
<evidence type="ECO:0000259" key="13">
    <source>
        <dbReference type="PROSITE" id="PS50885"/>
    </source>
</evidence>
<dbReference type="Gene3D" id="1.10.287.130">
    <property type="match status" value="1"/>
</dbReference>
<evidence type="ECO:0000256" key="7">
    <source>
        <dbReference type="ARBA" id="ARBA00022777"/>
    </source>
</evidence>
<feature type="transmembrane region" description="Helical" evidence="11">
    <location>
        <begin position="9"/>
        <end position="31"/>
    </location>
</feature>
<dbReference type="InterPro" id="IPR003594">
    <property type="entry name" value="HATPase_dom"/>
</dbReference>
<comment type="caution">
    <text evidence="14">The sequence shown here is derived from an EMBL/GenBank/DDBJ whole genome shotgun (WGS) entry which is preliminary data.</text>
</comment>
<evidence type="ECO:0000256" key="10">
    <source>
        <dbReference type="ARBA" id="ARBA00023136"/>
    </source>
</evidence>
<gene>
    <name evidence="14" type="ORF">J2W31_004679</name>
</gene>
<dbReference type="PROSITE" id="PS50885">
    <property type="entry name" value="HAMP"/>
    <property type="match status" value="1"/>
</dbReference>
<dbReference type="GO" id="GO:0005886">
    <property type="term" value="C:plasma membrane"/>
    <property type="evidence" value="ECO:0007669"/>
    <property type="project" value="UniProtKB-SubCell"/>
</dbReference>
<evidence type="ECO:0000256" key="9">
    <source>
        <dbReference type="ARBA" id="ARBA00023012"/>
    </source>
</evidence>
<keyword evidence="5 14" id="KW-0808">Transferase</keyword>
<dbReference type="CDD" id="cd06225">
    <property type="entry name" value="HAMP"/>
    <property type="match status" value="1"/>
</dbReference>
<proteinExistence type="predicted"/>
<dbReference type="CDD" id="cd00082">
    <property type="entry name" value="HisKA"/>
    <property type="match status" value="1"/>
</dbReference>
<protein>
    <recommendedName>
        <fullName evidence="3">histidine kinase</fullName>
        <ecNumber evidence="3">2.7.13.3</ecNumber>
    </recommendedName>
</protein>
<evidence type="ECO:0000256" key="1">
    <source>
        <dbReference type="ARBA" id="ARBA00000085"/>
    </source>
</evidence>
<accession>A0AAW8CZA9</accession>
<dbReference type="Gene3D" id="6.10.340.10">
    <property type="match status" value="1"/>
</dbReference>